<gene>
    <name evidence="1" type="ORF">SPELUC_LOCUS9062</name>
</gene>
<keyword evidence="2" id="KW-1185">Reference proteome</keyword>
<organism evidence="1 2">
    <name type="scientific">Cetraspora pellucida</name>
    <dbReference type="NCBI Taxonomy" id="1433469"/>
    <lineage>
        <taxon>Eukaryota</taxon>
        <taxon>Fungi</taxon>
        <taxon>Fungi incertae sedis</taxon>
        <taxon>Mucoromycota</taxon>
        <taxon>Glomeromycotina</taxon>
        <taxon>Glomeromycetes</taxon>
        <taxon>Diversisporales</taxon>
        <taxon>Gigasporaceae</taxon>
        <taxon>Cetraspora</taxon>
    </lineage>
</organism>
<evidence type="ECO:0000313" key="2">
    <source>
        <dbReference type="Proteomes" id="UP000789366"/>
    </source>
</evidence>
<comment type="caution">
    <text evidence="1">The sequence shown here is derived from an EMBL/GenBank/DDBJ whole genome shotgun (WGS) entry which is preliminary data.</text>
</comment>
<dbReference type="Proteomes" id="UP000789366">
    <property type="component" value="Unassembled WGS sequence"/>
</dbReference>
<protein>
    <submittedName>
        <fullName evidence="1">7545_t:CDS:1</fullName>
    </submittedName>
</protein>
<feature type="non-terminal residue" evidence="1">
    <location>
        <position position="1"/>
    </location>
</feature>
<reference evidence="1" key="1">
    <citation type="submission" date="2021-06" db="EMBL/GenBank/DDBJ databases">
        <authorList>
            <person name="Kallberg Y."/>
            <person name="Tangrot J."/>
            <person name="Rosling A."/>
        </authorList>
    </citation>
    <scope>NUCLEOTIDE SEQUENCE</scope>
    <source>
        <strain evidence="1">28 12/20/2015</strain>
    </source>
</reference>
<feature type="non-terminal residue" evidence="1">
    <location>
        <position position="443"/>
    </location>
</feature>
<evidence type="ECO:0000313" key="1">
    <source>
        <dbReference type="EMBL" id="CAG8655082.1"/>
    </source>
</evidence>
<name>A0ACA9NHH4_9GLOM</name>
<proteinExistence type="predicted"/>
<accession>A0ACA9NHH4</accession>
<dbReference type="EMBL" id="CAJVPW010014592">
    <property type="protein sequence ID" value="CAG8655082.1"/>
    <property type="molecule type" value="Genomic_DNA"/>
</dbReference>
<sequence length="443" mass="50861">LEACPFIAIVCVGTHNHPPLPPEKIPVDIKLSLQSLISQAIDDNNIITPRYIQSKIHQSLNSVDKLRILVAKAYKNMHPYGQGILGVLHAAKNSHSEIKDYVHHIEWINSSLILIICMLKQQADLLINLRSFQIDLAFKRIKGDINEFEINIYDTKNKLILSYCRIYTNVSSADGYKKLFCTLFETIEELTNENICVRHIHQKGWECIIGDLDAVQAKGLGLALYNIDPSRDWKMHLIHIFKSCIVHFQQNLLNKRFSQEIYNLAKLILNAPSQELVESILDKIKLSDEPGAKEWANYYKTPWIISSLNVHMSKMEHNIWRTHNNNTNSAESAHALVNKEGKQLNLLSAILRSTNANVRKRKIATTKNNNKRLHHETSFQDVIEVMEMESIDNAESISMMQNNNKNNSLLDIELEERKVALLEHQTRIRKEAAEVEAIELQNK</sequence>